<feature type="region of interest" description="Disordered" evidence="2">
    <location>
        <begin position="105"/>
        <end position="155"/>
    </location>
</feature>
<dbReference type="PROSITE" id="PS50846">
    <property type="entry name" value="HMA_2"/>
    <property type="match status" value="1"/>
</dbReference>
<dbReference type="CDD" id="cd00371">
    <property type="entry name" value="HMA"/>
    <property type="match status" value="1"/>
</dbReference>
<organism evidence="4">
    <name type="scientific">Araucaria cunninghamii</name>
    <name type="common">Hoop pine</name>
    <name type="synonym">Moreton Bay pine</name>
    <dbReference type="NCBI Taxonomy" id="56994"/>
    <lineage>
        <taxon>Eukaryota</taxon>
        <taxon>Viridiplantae</taxon>
        <taxon>Streptophyta</taxon>
        <taxon>Embryophyta</taxon>
        <taxon>Tracheophyta</taxon>
        <taxon>Spermatophyta</taxon>
        <taxon>Pinopsida</taxon>
        <taxon>Pinidae</taxon>
        <taxon>Conifers II</taxon>
        <taxon>Araucariales</taxon>
        <taxon>Araucariaceae</taxon>
        <taxon>Araucaria</taxon>
    </lineage>
</organism>
<protein>
    <recommendedName>
        <fullName evidence="3">HMA domain-containing protein</fullName>
    </recommendedName>
</protein>
<evidence type="ECO:0000256" key="1">
    <source>
        <dbReference type="ARBA" id="ARBA00022723"/>
    </source>
</evidence>
<dbReference type="InterPro" id="IPR036163">
    <property type="entry name" value="HMA_dom_sf"/>
</dbReference>
<dbReference type="FunFam" id="3.30.70.100:FF:000047">
    <property type="entry name" value="Copper-transporting ATPase PAA1, chloroplastic"/>
    <property type="match status" value="1"/>
</dbReference>
<evidence type="ECO:0000259" key="3">
    <source>
        <dbReference type="PROSITE" id="PS50846"/>
    </source>
</evidence>
<dbReference type="Pfam" id="PF00403">
    <property type="entry name" value="HMA"/>
    <property type="match status" value="1"/>
</dbReference>
<proteinExistence type="predicted"/>
<dbReference type="PROSITE" id="PS01047">
    <property type="entry name" value="HMA_1"/>
    <property type="match status" value="1"/>
</dbReference>
<reference evidence="4" key="1">
    <citation type="submission" date="2015-03" db="EMBL/GenBank/DDBJ databases">
        <title>A transcriptome of Araucaria cunninghamii, an australian fine timber species.</title>
        <authorList>
            <person name="Jing Yi C.J.Y."/>
            <person name="Yin San L.Y.S."/>
            <person name="Abdul Karim S.S."/>
            <person name="Wan Azmi N.N."/>
            <person name="Hercus R.R."/>
            <person name="Croft L.L."/>
        </authorList>
    </citation>
    <scope>NUCLEOTIDE SEQUENCE</scope>
    <source>
        <strain evidence="4">MI0301</strain>
        <tissue evidence="4">Leaf</tissue>
    </source>
</reference>
<feature type="domain" description="HMA" evidence="3">
    <location>
        <begin position="163"/>
        <end position="236"/>
    </location>
</feature>
<dbReference type="AlphaFoldDB" id="A0A0D6R920"/>
<keyword evidence="1" id="KW-0479">Metal-binding</keyword>
<dbReference type="EMBL" id="GCKF01025794">
    <property type="protein sequence ID" value="JAG98415.1"/>
    <property type="molecule type" value="Transcribed_RNA"/>
</dbReference>
<evidence type="ECO:0000256" key="2">
    <source>
        <dbReference type="SAM" id="MobiDB-lite"/>
    </source>
</evidence>
<dbReference type="InterPro" id="IPR006121">
    <property type="entry name" value="HMA_dom"/>
</dbReference>
<name>A0A0D6R920_ARACU</name>
<dbReference type="SUPFAM" id="SSF55008">
    <property type="entry name" value="HMA, heavy metal-associated domain"/>
    <property type="match status" value="1"/>
</dbReference>
<dbReference type="InterPro" id="IPR017969">
    <property type="entry name" value="Heavy-metal-associated_CS"/>
</dbReference>
<accession>A0A0D6R920</accession>
<sequence>MGGGTAGASSSAAAFVRPPLAMSCLRGSTVTMQYVRICLRRHVQRCRISPSYYYANIINSLPLRLAHRSTMHYNYPLPSPNLGEGLKDKYMGWVSMAGKPCGRHPPQMASISSAVTPGSGGDGRTPNGGGGGGGSGGHGFESHGGQAKPVATGSDDATSAATNVIILDVGGMSCGGCAASVKRILESQPQVASASVNLATETAVVRAVPEAWKKKNWQNDLGENLASILWEDLFPS</sequence>
<feature type="compositionally biased region" description="Gly residues" evidence="2">
    <location>
        <begin position="118"/>
        <end position="139"/>
    </location>
</feature>
<evidence type="ECO:0000313" key="4">
    <source>
        <dbReference type="EMBL" id="JAG98415.1"/>
    </source>
</evidence>
<dbReference type="Gene3D" id="3.30.70.100">
    <property type="match status" value="1"/>
</dbReference>
<dbReference type="GO" id="GO:0046872">
    <property type="term" value="F:metal ion binding"/>
    <property type="evidence" value="ECO:0007669"/>
    <property type="project" value="UniProtKB-KW"/>
</dbReference>